<organism evidence="7">
    <name type="scientific">Vecturithrix granuli</name>
    <dbReference type="NCBI Taxonomy" id="1499967"/>
    <lineage>
        <taxon>Bacteria</taxon>
        <taxon>Candidatus Moduliflexota</taxon>
        <taxon>Candidatus Vecturitrichia</taxon>
        <taxon>Candidatus Vecturitrichales</taxon>
        <taxon>Candidatus Vecturitrichaceae</taxon>
        <taxon>Candidatus Vecturithrix</taxon>
    </lineage>
</organism>
<dbReference type="InterPro" id="IPR002220">
    <property type="entry name" value="DapA-like"/>
</dbReference>
<evidence type="ECO:0000313" key="8">
    <source>
        <dbReference type="Proteomes" id="UP000030661"/>
    </source>
</evidence>
<evidence type="ECO:0000256" key="4">
    <source>
        <dbReference type="PIRNR" id="PIRNR001365"/>
    </source>
</evidence>
<dbReference type="HOGENOM" id="CLU_049343_0_1_0"/>
<keyword evidence="3" id="KW-0704">Schiff base</keyword>
<comment type="similarity">
    <text evidence="1 4">Belongs to the DapA family.</text>
</comment>
<sequence length="301" mass="33117">MERNYKEKLSGIFPPCMTIFDEHENVAYDKIAANIERYNQTKLRGYMPLGSNGEFRSLSDEESVKVIDVYQQYTPADKCLIAGVMRESAKATIEFIKRIADKRIDFATILAPHYFVSSMTDDALIKYYTVIADQSPIPIMLYNAPKFSAGLTFSQRIISELAVHPNIAGMKDTSSEDISVYINAVPEGANFYVMAGTINKLYKALEAGAVGGVVSMANYLPEPCCKLQELYEAGNIEEAQKLDVYLRELSSNAAGKFGVAGVKAAMDLLGYHGGAPRIPLLPLSEDKKAALKAVLEKEGLL</sequence>
<evidence type="ECO:0000256" key="5">
    <source>
        <dbReference type="PIRSR" id="PIRSR001365-1"/>
    </source>
</evidence>
<feature type="active site" description="Proton donor/acceptor" evidence="5">
    <location>
        <position position="142"/>
    </location>
</feature>
<accession>A0A081BZ53</accession>
<evidence type="ECO:0000313" key="7">
    <source>
        <dbReference type="EMBL" id="GAK57608.1"/>
    </source>
</evidence>
<dbReference type="eggNOG" id="COG0329">
    <property type="taxonomic scope" value="Bacteria"/>
</dbReference>
<feature type="binding site" evidence="6">
    <location>
        <position position="213"/>
    </location>
    <ligand>
        <name>pyruvate</name>
        <dbReference type="ChEBI" id="CHEBI:15361"/>
    </ligand>
</feature>
<evidence type="ECO:0000256" key="2">
    <source>
        <dbReference type="ARBA" id="ARBA00023239"/>
    </source>
</evidence>
<dbReference type="SMART" id="SM01130">
    <property type="entry name" value="DHDPS"/>
    <property type="match status" value="1"/>
</dbReference>
<dbReference type="Gene3D" id="3.20.20.70">
    <property type="entry name" value="Aldolase class I"/>
    <property type="match status" value="1"/>
</dbReference>
<dbReference type="PANTHER" id="PTHR12128">
    <property type="entry name" value="DIHYDRODIPICOLINATE SYNTHASE"/>
    <property type="match status" value="1"/>
</dbReference>
<dbReference type="AlphaFoldDB" id="A0A081BZ53"/>
<dbReference type="EMBL" id="DF820466">
    <property type="protein sequence ID" value="GAK57608.1"/>
    <property type="molecule type" value="Genomic_DNA"/>
</dbReference>
<gene>
    <name evidence="7" type="ORF">U27_04575</name>
</gene>
<dbReference type="Pfam" id="PF00701">
    <property type="entry name" value="DHDPS"/>
    <property type="match status" value="1"/>
</dbReference>
<dbReference type="PANTHER" id="PTHR12128:SF66">
    <property type="entry name" value="4-HYDROXY-2-OXOGLUTARATE ALDOLASE, MITOCHONDRIAL"/>
    <property type="match status" value="1"/>
</dbReference>
<dbReference type="STRING" id="1499967.U27_04575"/>
<protein>
    <submittedName>
        <fullName evidence="7">Dihydrodipicolinate synthetase</fullName>
    </submittedName>
</protein>
<evidence type="ECO:0000256" key="3">
    <source>
        <dbReference type="ARBA" id="ARBA00023270"/>
    </source>
</evidence>
<keyword evidence="8" id="KW-1185">Reference proteome</keyword>
<name>A0A081BZ53_VECG1</name>
<dbReference type="CDD" id="cd00408">
    <property type="entry name" value="DHDPS-like"/>
    <property type="match status" value="1"/>
</dbReference>
<dbReference type="Proteomes" id="UP000030661">
    <property type="component" value="Unassembled WGS sequence"/>
</dbReference>
<evidence type="ECO:0000256" key="6">
    <source>
        <dbReference type="PIRSR" id="PIRSR001365-2"/>
    </source>
</evidence>
<dbReference type="GO" id="GO:0008840">
    <property type="term" value="F:4-hydroxy-tetrahydrodipicolinate synthase activity"/>
    <property type="evidence" value="ECO:0007669"/>
    <property type="project" value="TreeGrafter"/>
</dbReference>
<dbReference type="InterPro" id="IPR020625">
    <property type="entry name" value="Schiff_base-form_aldolases_AS"/>
</dbReference>
<keyword evidence="2 4" id="KW-0456">Lyase</keyword>
<reference evidence="7" key="1">
    <citation type="journal article" date="2015" name="PeerJ">
        <title>First genomic representation of candidate bacterial phylum KSB3 points to enhanced environmental sensing as a trigger of wastewater bulking.</title>
        <authorList>
            <person name="Sekiguchi Y."/>
            <person name="Ohashi A."/>
            <person name="Parks D.H."/>
            <person name="Yamauchi T."/>
            <person name="Tyson G.W."/>
            <person name="Hugenholtz P."/>
        </authorList>
    </citation>
    <scope>NUCLEOTIDE SEQUENCE [LARGE SCALE GENOMIC DNA]</scope>
</reference>
<dbReference type="GO" id="GO:0044281">
    <property type="term" value="P:small molecule metabolic process"/>
    <property type="evidence" value="ECO:0007669"/>
    <property type="project" value="UniProtKB-ARBA"/>
</dbReference>
<dbReference type="PROSITE" id="PS00666">
    <property type="entry name" value="DHDPS_2"/>
    <property type="match status" value="1"/>
</dbReference>
<dbReference type="SUPFAM" id="SSF51569">
    <property type="entry name" value="Aldolase"/>
    <property type="match status" value="1"/>
</dbReference>
<dbReference type="InterPro" id="IPR013785">
    <property type="entry name" value="Aldolase_TIM"/>
</dbReference>
<proteinExistence type="inferred from homology"/>
<feature type="active site" description="Schiff-base intermediate with substrate" evidence="5">
    <location>
        <position position="171"/>
    </location>
</feature>
<dbReference type="PIRSF" id="PIRSF001365">
    <property type="entry name" value="DHDPS"/>
    <property type="match status" value="1"/>
</dbReference>
<evidence type="ECO:0000256" key="1">
    <source>
        <dbReference type="ARBA" id="ARBA00007592"/>
    </source>
</evidence>